<evidence type="ECO:0000313" key="2">
    <source>
        <dbReference type="Proteomes" id="UP000292927"/>
    </source>
</evidence>
<dbReference type="AlphaFoldDB" id="A0A4Q7NYB8"/>
<reference evidence="1 2" key="1">
    <citation type="submission" date="2019-02" db="EMBL/GenBank/DDBJ databases">
        <title>Genomic Encyclopedia of Type Strains, Phase IV (KMG-IV): sequencing the most valuable type-strain genomes for metagenomic binning, comparative biology and taxonomic classification.</title>
        <authorList>
            <person name="Goeker M."/>
        </authorList>
    </citation>
    <scope>NUCLEOTIDE SEQUENCE [LARGE SCALE GENOMIC DNA]</scope>
    <source>
        <strain evidence="1 2">DSM 29486</strain>
    </source>
</reference>
<protein>
    <submittedName>
        <fullName evidence="1">Uncharacterized protein</fullName>
    </submittedName>
</protein>
<proteinExistence type="predicted"/>
<keyword evidence="2" id="KW-1185">Reference proteome</keyword>
<dbReference type="Proteomes" id="UP000292927">
    <property type="component" value="Unassembled WGS sequence"/>
</dbReference>
<evidence type="ECO:0000313" key="1">
    <source>
        <dbReference type="EMBL" id="RZS92413.1"/>
    </source>
</evidence>
<dbReference type="EMBL" id="SGXF01000009">
    <property type="protein sequence ID" value="RZS92413.1"/>
    <property type="molecule type" value="Genomic_DNA"/>
</dbReference>
<comment type="caution">
    <text evidence="1">The sequence shown here is derived from an EMBL/GenBank/DDBJ whole genome shotgun (WGS) entry which is preliminary data.</text>
</comment>
<accession>A0A4Q7NYB8</accession>
<name>A0A4Q7NYB8_9FIRM</name>
<organism evidence="1 2">
    <name type="scientific">Cuneatibacter caecimuris</name>
    <dbReference type="NCBI Taxonomy" id="1796618"/>
    <lineage>
        <taxon>Bacteria</taxon>
        <taxon>Bacillati</taxon>
        <taxon>Bacillota</taxon>
        <taxon>Clostridia</taxon>
        <taxon>Lachnospirales</taxon>
        <taxon>Lachnospiraceae</taxon>
        <taxon>Cuneatibacter</taxon>
    </lineage>
</organism>
<sequence length="30" mass="3347">MIELTEAADAAFFLLLPPGRLQSLIEEEND</sequence>
<gene>
    <name evidence="1" type="ORF">EV209_3127</name>
</gene>